<evidence type="ECO:0000256" key="1">
    <source>
        <dbReference type="SAM" id="MobiDB-lite"/>
    </source>
</evidence>
<dbReference type="STRING" id="504797.SAMN05421678_10847"/>
<accession>A0A1I2U6T0</accession>
<reference evidence="2 3" key="1">
    <citation type="submission" date="2016-10" db="EMBL/GenBank/DDBJ databases">
        <authorList>
            <person name="de Groot N.N."/>
        </authorList>
    </citation>
    <scope>NUCLEOTIDE SEQUENCE [LARGE SCALE GENOMIC DNA]</scope>
    <source>
        <strain evidence="2 3">CPCC 202808</strain>
    </source>
</reference>
<feature type="compositionally biased region" description="Low complexity" evidence="1">
    <location>
        <begin position="172"/>
        <end position="183"/>
    </location>
</feature>
<proteinExistence type="predicted"/>
<protein>
    <submittedName>
        <fullName evidence="2">Uncharacterized protein</fullName>
    </submittedName>
</protein>
<organism evidence="2 3">
    <name type="scientific">Actinopolymorpha cephalotaxi</name>
    <dbReference type="NCBI Taxonomy" id="504797"/>
    <lineage>
        <taxon>Bacteria</taxon>
        <taxon>Bacillati</taxon>
        <taxon>Actinomycetota</taxon>
        <taxon>Actinomycetes</taxon>
        <taxon>Propionibacteriales</taxon>
        <taxon>Actinopolymorphaceae</taxon>
        <taxon>Actinopolymorpha</taxon>
    </lineage>
</organism>
<feature type="compositionally biased region" description="Low complexity" evidence="1">
    <location>
        <begin position="119"/>
        <end position="131"/>
    </location>
</feature>
<feature type="region of interest" description="Disordered" evidence="1">
    <location>
        <begin position="1"/>
        <end position="280"/>
    </location>
</feature>
<gene>
    <name evidence="2" type="ORF">SAMN05421678_10847</name>
</gene>
<feature type="compositionally biased region" description="Polar residues" evidence="1">
    <location>
        <begin position="155"/>
        <end position="167"/>
    </location>
</feature>
<sequence length="289" mass="30218">MWPRSPPVTCSGSATSTGPNRKLNAQVSTSRPSSRGRPRRNRSPDVEPPAPADSAVRAPRASPRTSRWTDHTTNPSRANDNPSAPITQPGPATAAPTPATAGPTTIASELVEPASELPASRWSGGSSSASRVYFPAEPQACSSEESPSRTTSPTGCRTPNAQVSATADRQAARSTESASSRRAAGSRRSHRPKTRAPTTPGRAYAATDAPTSIPARPGAAIPMASRGTATTLIPSPRSLTPNAPSRRRSLGSASRGRYAESKDTVPSLGPQPWFSSSRPRLLLRLSHPI</sequence>
<dbReference type="EMBL" id="FOOI01000008">
    <property type="protein sequence ID" value="SFG72842.1"/>
    <property type="molecule type" value="Genomic_DNA"/>
</dbReference>
<feature type="compositionally biased region" description="Low complexity" evidence="1">
    <location>
        <begin position="142"/>
        <end position="154"/>
    </location>
</feature>
<feature type="compositionally biased region" description="Basic residues" evidence="1">
    <location>
        <begin position="184"/>
        <end position="194"/>
    </location>
</feature>
<feature type="compositionally biased region" description="Polar residues" evidence="1">
    <location>
        <begin position="63"/>
        <end position="82"/>
    </location>
</feature>
<evidence type="ECO:0000313" key="2">
    <source>
        <dbReference type="EMBL" id="SFG72842.1"/>
    </source>
</evidence>
<dbReference type="Proteomes" id="UP000199052">
    <property type="component" value="Unassembled WGS sequence"/>
</dbReference>
<feature type="compositionally biased region" description="Polar residues" evidence="1">
    <location>
        <begin position="8"/>
        <end position="27"/>
    </location>
</feature>
<feature type="compositionally biased region" description="Low complexity" evidence="1">
    <location>
        <begin position="84"/>
        <end position="107"/>
    </location>
</feature>
<evidence type="ECO:0000313" key="3">
    <source>
        <dbReference type="Proteomes" id="UP000199052"/>
    </source>
</evidence>
<feature type="compositionally biased region" description="Polar residues" evidence="1">
    <location>
        <begin position="227"/>
        <end position="243"/>
    </location>
</feature>
<dbReference type="AlphaFoldDB" id="A0A1I2U6T0"/>
<name>A0A1I2U6T0_9ACTN</name>